<feature type="compositionally biased region" description="Basic and acidic residues" evidence="18">
    <location>
        <begin position="134"/>
        <end position="164"/>
    </location>
</feature>
<dbReference type="CDD" id="cd07969">
    <property type="entry name" value="OBF_DNA_ligase_I"/>
    <property type="match status" value="1"/>
</dbReference>
<dbReference type="Pfam" id="PF01408">
    <property type="entry name" value="GFO_IDH_MocA"/>
    <property type="match status" value="1"/>
</dbReference>
<evidence type="ECO:0000256" key="14">
    <source>
        <dbReference type="ARBA" id="ARBA00034003"/>
    </source>
</evidence>
<name>A0AAN7NYA9_9COLE</name>
<accession>A0AAN7NYA9</accession>
<dbReference type="SUPFAM" id="SSF50249">
    <property type="entry name" value="Nucleic acid-binding proteins"/>
    <property type="match status" value="1"/>
</dbReference>
<evidence type="ECO:0000256" key="2">
    <source>
        <dbReference type="ARBA" id="ARBA00007572"/>
    </source>
</evidence>
<dbReference type="GO" id="GO:0003910">
    <property type="term" value="F:DNA ligase (ATP) activity"/>
    <property type="evidence" value="ECO:0007669"/>
    <property type="project" value="UniProtKB-EC"/>
</dbReference>
<dbReference type="InterPro" id="IPR050191">
    <property type="entry name" value="ATP-dep_DNA_ligase"/>
</dbReference>
<dbReference type="InterPro" id="IPR012310">
    <property type="entry name" value="DNA_ligase_ATP-dep_cent"/>
</dbReference>
<dbReference type="FunFam" id="2.40.50.140:FF:000062">
    <property type="entry name" value="DNA ligase"/>
    <property type="match status" value="1"/>
</dbReference>
<evidence type="ECO:0000256" key="3">
    <source>
        <dbReference type="ARBA" id="ARBA00010928"/>
    </source>
</evidence>
<dbReference type="InterPro" id="IPR012340">
    <property type="entry name" value="NA-bd_OB-fold"/>
</dbReference>
<dbReference type="Pfam" id="PF04675">
    <property type="entry name" value="DNA_ligase_A_N"/>
    <property type="match status" value="1"/>
</dbReference>
<dbReference type="InterPro" id="IPR000977">
    <property type="entry name" value="DNA_ligase_ATP-dep"/>
</dbReference>
<dbReference type="FunFam" id="3.30.470.30:FF:000016">
    <property type="entry name" value="DNA ligase"/>
    <property type="match status" value="1"/>
</dbReference>
<evidence type="ECO:0000256" key="8">
    <source>
        <dbReference type="ARBA" id="ARBA00022763"/>
    </source>
</evidence>
<comment type="similarity">
    <text evidence="3">Belongs to the Gfo/Idh/MocA family.</text>
</comment>
<dbReference type="GO" id="GO:0071897">
    <property type="term" value="P:DNA biosynthetic process"/>
    <property type="evidence" value="ECO:0007669"/>
    <property type="project" value="InterPro"/>
</dbReference>
<evidence type="ECO:0000313" key="20">
    <source>
        <dbReference type="EMBL" id="KAK4872634.1"/>
    </source>
</evidence>
<dbReference type="EMBL" id="JARPUR010000007">
    <property type="protein sequence ID" value="KAK4872634.1"/>
    <property type="molecule type" value="Genomic_DNA"/>
</dbReference>
<dbReference type="GO" id="GO:1903461">
    <property type="term" value="P:Okazaki fragment processing involved in mitotic DNA replication"/>
    <property type="evidence" value="ECO:0007669"/>
    <property type="project" value="TreeGrafter"/>
</dbReference>
<protein>
    <recommendedName>
        <fullName evidence="16">DNA ligase</fullName>
        <ecNumber evidence="16">6.5.1.1</ecNumber>
    </recommendedName>
</protein>
<dbReference type="SUPFAM" id="SSF55347">
    <property type="entry name" value="Glyceraldehyde-3-phosphate dehydrogenase-like, C-terminal domain"/>
    <property type="match status" value="1"/>
</dbReference>
<dbReference type="InterPro" id="IPR012308">
    <property type="entry name" value="DNA_ligase_ATP-dep_N"/>
</dbReference>
<proteinExistence type="inferred from homology"/>
<evidence type="ECO:0000256" key="6">
    <source>
        <dbReference type="ARBA" id="ARBA00022705"/>
    </source>
</evidence>
<dbReference type="GO" id="GO:0005524">
    <property type="term" value="F:ATP binding"/>
    <property type="evidence" value="ECO:0007669"/>
    <property type="project" value="UniProtKB-KW"/>
</dbReference>
<dbReference type="InterPro" id="IPR016059">
    <property type="entry name" value="DNA_ligase_ATP-dep_CS"/>
</dbReference>
<dbReference type="GO" id="GO:0006310">
    <property type="term" value="P:DNA recombination"/>
    <property type="evidence" value="ECO:0007669"/>
    <property type="project" value="UniProtKB-KW"/>
</dbReference>
<dbReference type="InterPro" id="IPR036599">
    <property type="entry name" value="DNA_ligase_N_sf"/>
</dbReference>
<evidence type="ECO:0000256" key="13">
    <source>
        <dbReference type="ARBA" id="ARBA00023306"/>
    </source>
</evidence>
<feature type="compositionally biased region" description="Basic and acidic residues" evidence="18">
    <location>
        <begin position="80"/>
        <end position="90"/>
    </location>
</feature>
<dbReference type="Pfam" id="PF22725">
    <property type="entry name" value="GFO_IDH_MocA_C3"/>
    <property type="match status" value="1"/>
</dbReference>
<dbReference type="PROSITE" id="PS50160">
    <property type="entry name" value="DNA_LIGASE_A3"/>
    <property type="match status" value="1"/>
</dbReference>
<dbReference type="PROSITE" id="PS00697">
    <property type="entry name" value="DNA_LIGASE_A1"/>
    <property type="match status" value="1"/>
</dbReference>
<dbReference type="InterPro" id="IPR036291">
    <property type="entry name" value="NAD(P)-bd_dom_sf"/>
</dbReference>
<reference evidence="21" key="1">
    <citation type="submission" date="2023-01" db="EMBL/GenBank/DDBJ databases">
        <title>Key to firefly adult light organ development and bioluminescence: homeobox transcription factors regulate luciferase expression and transportation to peroxisome.</title>
        <authorList>
            <person name="Fu X."/>
        </authorList>
    </citation>
    <scope>NUCLEOTIDE SEQUENCE [LARGE SCALE GENOMIC DNA]</scope>
</reference>
<organism evidence="20 21">
    <name type="scientific">Aquatica leii</name>
    <dbReference type="NCBI Taxonomy" id="1421715"/>
    <lineage>
        <taxon>Eukaryota</taxon>
        <taxon>Metazoa</taxon>
        <taxon>Ecdysozoa</taxon>
        <taxon>Arthropoda</taxon>
        <taxon>Hexapoda</taxon>
        <taxon>Insecta</taxon>
        <taxon>Pterygota</taxon>
        <taxon>Neoptera</taxon>
        <taxon>Endopterygota</taxon>
        <taxon>Coleoptera</taxon>
        <taxon>Polyphaga</taxon>
        <taxon>Elateriformia</taxon>
        <taxon>Elateroidea</taxon>
        <taxon>Lampyridae</taxon>
        <taxon>Luciolinae</taxon>
        <taxon>Aquatica</taxon>
    </lineage>
</organism>
<keyword evidence="21" id="KW-1185">Reference proteome</keyword>
<dbReference type="GO" id="GO:0005634">
    <property type="term" value="C:nucleus"/>
    <property type="evidence" value="ECO:0007669"/>
    <property type="project" value="UniProtKB-SubCell"/>
</dbReference>
<keyword evidence="7 16" id="KW-0547">Nucleotide-binding</keyword>
<keyword evidence="11 16" id="KW-0234">DNA repair</keyword>
<dbReference type="GO" id="GO:0051301">
    <property type="term" value="P:cell division"/>
    <property type="evidence" value="ECO:0007669"/>
    <property type="project" value="UniProtKB-KW"/>
</dbReference>
<dbReference type="FunFam" id="1.10.3260.10:FF:000001">
    <property type="entry name" value="DNA ligase"/>
    <property type="match status" value="1"/>
</dbReference>
<keyword evidence="12" id="KW-0539">Nucleus</keyword>
<evidence type="ECO:0000256" key="5">
    <source>
        <dbReference type="ARBA" id="ARBA00022618"/>
    </source>
</evidence>
<dbReference type="Pfam" id="PF01068">
    <property type="entry name" value="DNA_ligase_A_M"/>
    <property type="match status" value="1"/>
</dbReference>
<keyword evidence="5" id="KW-0132">Cell division</keyword>
<dbReference type="Pfam" id="PF04679">
    <property type="entry name" value="DNA_ligase_A_C"/>
    <property type="match status" value="1"/>
</dbReference>
<evidence type="ECO:0000256" key="12">
    <source>
        <dbReference type="ARBA" id="ARBA00023242"/>
    </source>
</evidence>
<evidence type="ECO:0000256" key="18">
    <source>
        <dbReference type="SAM" id="MobiDB-lite"/>
    </source>
</evidence>
<dbReference type="GO" id="GO:0003677">
    <property type="term" value="F:DNA binding"/>
    <property type="evidence" value="ECO:0007669"/>
    <property type="project" value="InterPro"/>
</dbReference>
<dbReference type="Gene3D" id="2.40.50.140">
    <property type="entry name" value="Nucleic acid-binding proteins"/>
    <property type="match status" value="1"/>
</dbReference>
<dbReference type="PROSITE" id="PS00333">
    <property type="entry name" value="DNA_LIGASE_A2"/>
    <property type="match status" value="1"/>
</dbReference>
<dbReference type="Proteomes" id="UP001353858">
    <property type="component" value="Unassembled WGS sequence"/>
</dbReference>
<comment type="function">
    <text evidence="15">DNA ligase that seals nicks in double-stranded DNA during DNA replication, DNA recombination and DNA repair.</text>
</comment>
<evidence type="ECO:0000256" key="10">
    <source>
        <dbReference type="ARBA" id="ARBA00023172"/>
    </source>
</evidence>
<dbReference type="Gene3D" id="3.30.470.30">
    <property type="entry name" value="DNA ligase/mRNA capping enzyme"/>
    <property type="match status" value="1"/>
</dbReference>
<feature type="compositionally biased region" description="Polar residues" evidence="18">
    <location>
        <begin position="123"/>
        <end position="132"/>
    </location>
</feature>
<keyword evidence="4 16" id="KW-0436">Ligase</keyword>
<dbReference type="EC" id="6.5.1.1" evidence="16"/>
<comment type="similarity">
    <text evidence="2 17">Belongs to the ATP-dependent DNA ligase family.</text>
</comment>
<evidence type="ECO:0000256" key="9">
    <source>
        <dbReference type="ARBA" id="ARBA00022840"/>
    </source>
</evidence>
<dbReference type="Gene3D" id="3.30.360.10">
    <property type="entry name" value="Dihydrodipicolinate Reductase, domain 2"/>
    <property type="match status" value="1"/>
</dbReference>
<feature type="compositionally biased region" description="Basic and acidic residues" evidence="18">
    <location>
        <begin position="34"/>
        <end position="45"/>
    </location>
</feature>
<dbReference type="GO" id="GO:0005739">
    <property type="term" value="C:mitochondrion"/>
    <property type="evidence" value="ECO:0007669"/>
    <property type="project" value="TreeGrafter"/>
</dbReference>
<feature type="domain" description="ATP-dependent DNA ligase family profile" evidence="19">
    <location>
        <begin position="570"/>
        <end position="706"/>
    </location>
</feature>
<dbReference type="SUPFAM" id="SSF51735">
    <property type="entry name" value="NAD(P)-binding Rossmann-fold domains"/>
    <property type="match status" value="1"/>
</dbReference>
<evidence type="ECO:0000256" key="11">
    <source>
        <dbReference type="ARBA" id="ARBA00023204"/>
    </source>
</evidence>
<evidence type="ECO:0000256" key="15">
    <source>
        <dbReference type="ARBA" id="ARBA00054532"/>
    </source>
</evidence>
<keyword evidence="10 16" id="KW-0233">DNA recombination</keyword>
<dbReference type="SUPFAM" id="SSF56091">
    <property type="entry name" value="DNA ligase/mRNA capping enzyme, catalytic domain"/>
    <property type="match status" value="1"/>
</dbReference>
<dbReference type="Gene3D" id="3.30.1490.70">
    <property type="match status" value="1"/>
</dbReference>
<dbReference type="InterPro" id="IPR055170">
    <property type="entry name" value="GFO_IDH_MocA-like_dom"/>
</dbReference>
<keyword evidence="8 16" id="KW-0227">DNA damage</keyword>
<feature type="region of interest" description="Disordered" evidence="18">
    <location>
        <begin position="34"/>
        <end position="170"/>
    </location>
</feature>
<keyword evidence="6" id="KW-0235">DNA replication</keyword>
<evidence type="ECO:0000313" key="21">
    <source>
        <dbReference type="Proteomes" id="UP001353858"/>
    </source>
</evidence>
<dbReference type="NCBIfam" id="TIGR00574">
    <property type="entry name" value="dnl1"/>
    <property type="match status" value="1"/>
</dbReference>
<dbReference type="PANTHER" id="PTHR45674:SF4">
    <property type="entry name" value="DNA LIGASE 1"/>
    <property type="match status" value="1"/>
</dbReference>
<dbReference type="SUPFAM" id="SSF117018">
    <property type="entry name" value="ATP-dependent DNA ligase DNA-binding domain"/>
    <property type="match status" value="1"/>
</dbReference>
<keyword evidence="9 16" id="KW-0067">ATP-binding</keyword>
<dbReference type="CDD" id="cd07900">
    <property type="entry name" value="Adenylation_DNA_ligase_I_Euk"/>
    <property type="match status" value="1"/>
</dbReference>
<evidence type="ECO:0000256" key="7">
    <source>
        <dbReference type="ARBA" id="ARBA00022741"/>
    </source>
</evidence>
<comment type="caution">
    <text evidence="20">The sequence shown here is derived from an EMBL/GenBank/DDBJ whole genome shotgun (WGS) entry which is preliminary data.</text>
</comment>
<evidence type="ECO:0000256" key="17">
    <source>
        <dbReference type="RuleBase" id="RU004196"/>
    </source>
</evidence>
<dbReference type="PANTHER" id="PTHR45674">
    <property type="entry name" value="DNA LIGASE 1/3 FAMILY MEMBER"/>
    <property type="match status" value="1"/>
</dbReference>
<sequence>MFVFRSCTRQIFTTNPNKFYHPLLTFCAHRTEEDAGKDLTKRQRDSSVSSESENQSSAWTPPVRKTAKRVKCDTSGLKPEIAKILKERGKSNSSDDGDEVAKTNKTKKKKLVIESDSDEDAGVSSSTKTQVEVKNVEEQKNGKDVDKSPKKESPIKSKKEDSPVKKPSVTQNFFVTKKEAKVSDDKTSSDYNPNSTKYHPIKDAIWKRDEKVPYIALAKTLAEIENVSARLKMIEILSNYFRSVIVLSPSDLLPSVYLCLNKLAPAYEGMELGIAETNLMKAIAHSTGRTMAQIKADAKSTGDLGIVAEQSRTNQKMIFQPARLTVRGVFDKLKEIAKMTGHASQTKKVEKIQGMFVACRSCEARFLIRSLAGKLRIGLAEQSVLQALALACATTPPTQSYPPAELNTSKKDSFKATYDELALILKTTYCECPNYDLIIPVILKEGIEKLPEHCKLTPGIPLKPMLAHPTKGVHEVLQRFEGVKFTCEWKYDGERAQIHVHEEGSVSIYSRNQENNTSKYPDIINRLGACKTDSVKSCILDCEAVAWDKENKQILPFQILSTRKRKDANEDDIKVQVCVFMFDLLYFNGEPLVKKPFVERRSLLKQHFLEVDGQWLFAKCLDTTVMEEVQDFLEESVKGKCEGLMVKTLEEDATYEIAKRSRNWLKLKKDYLDGVGDTLDLVVLGGYLGRGKRTGTYGGFLLGCYDKDNEEYQSICKIGTGFSDEGLQTHTEFFKSHIIPEPRSYYRFDSSHEPDHWFDVVQVWEVKCADLSLSPVHRAAMGIVDPEKGISLRFPRFILNFRFAYNSQNMLPGIGVFGSGYEVKVLVPILKENGFKIEAIWSRTMQEAQEIAKELGIPFFTNKIDDVLLLKDVDLIFVLCSPNLHAQISVKALGIGKHVVCDKPAGLNQTDALKMVRAGQYYPTLISLINHSFRFLPAFAHMRRTISENYLGSNITLIDIRIQSGRLFTDTDNYDWRCDDVMGGGTLNLIGSHVIDFVTFLTGLKAVRVHGVIRTFAKTTDNINGIRYISAPDFCTFQMELEGGTLVTATLNSHTTCSSFQQEVTVCGNNAYLVVRGGDLFGRRFKSNEEVLYLDVEDLQLAVPNLSLPRPLIKGLCKMVGALHEAFLPVKEKAGWIKEPVSLAANFEDGLYVQAVLSAIRESSRTLQWVRVDVMTEQPDTNALLSAAVRRTAIEIV</sequence>
<evidence type="ECO:0000259" key="19">
    <source>
        <dbReference type="PROSITE" id="PS50160"/>
    </source>
</evidence>
<comment type="catalytic activity">
    <reaction evidence="14 16">
        <text>ATP + (deoxyribonucleotide)n-3'-hydroxyl + 5'-phospho-(deoxyribonucleotide)m = (deoxyribonucleotide)n+m + AMP + diphosphate.</text>
        <dbReference type="EC" id="6.5.1.1"/>
    </reaction>
</comment>
<dbReference type="Gene3D" id="3.40.50.720">
    <property type="entry name" value="NAD(P)-binding Rossmann-like Domain"/>
    <property type="match status" value="1"/>
</dbReference>
<evidence type="ECO:0000256" key="1">
    <source>
        <dbReference type="ARBA" id="ARBA00004123"/>
    </source>
</evidence>
<evidence type="ECO:0000256" key="16">
    <source>
        <dbReference type="RuleBase" id="RU000617"/>
    </source>
</evidence>
<comment type="subcellular location">
    <subcellularLocation>
        <location evidence="1">Nucleus</location>
    </subcellularLocation>
</comment>
<dbReference type="AlphaFoldDB" id="A0AAN7NYA9"/>
<dbReference type="InterPro" id="IPR000683">
    <property type="entry name" value="Gfo/Idh/MocA-like_OxRdtase_N"/>
</dbReference>
<feature type="compositionally biased region" description="Low complexity" evidence="18">
    <location>
        <begin position="46"/>
        <end position="57"/>
    </location>
</feature>
<keyword evidence="13" id="KW-0131">Cell cycle</keyword>
<evidence type="ECO:0000256" key="4">
    <source>
        <dbReference type="ARBA" id="ARBA00022598"/>
    </source>
</evidence>
<dbReference type="InterPro" id="IPR012309">
    <property type="entry name" value="DNA_ligase_ATP-dep_C"/>
</dbReference>
<dbReference type="GO" id="GO:0006281">
    <property type="term" value="P:DNA repair"/>
    <property type="evidence" value="ECO:0007669"/>
    <property type="project" value="UniProtKB-KW"/>
</dbReference>
<dbReference type="Gene3D" id="1.10.3260.10">
    <property type="entry name" value="DNA ligase, ATP-dependent, N-terminal domain"/>
    <property type="match status" value="1"/>
</dbReference>
<gene>
    <name evidence="20" type="ORF">RN001_014663</name>
</gene>